<name>A0AA35WGE7_GEOBA</name>
<proteinExistence type="predicted"/>
<evidence type="ECO:0000313" key="4">
    <source>
        <dbReference type="Proteomes" id="UP001174909"/>
    </source>
</evidence>
<accession>A0AA35WGE7</accession>
<evidence type="ECO:0000256" key="1">
    <source>
        <dbReference type="SAM" id="Phobius"/>
    </source>
</evidence>
<feature type="transmembrane region" description="Helical" evidence="1">
    <location>
        <begin position="205"/>
        <end position="226"/>
    </location>
</feature>
<dbReference type="EMBL" id="CASHTH010001258">
    <property type="protein sequence ID" value="CAI8013405.1"/>
    <property type="molecule type" value="Genomic_DNA"/>
</dbReference>
<comment type="caution">
    <text evidence="3">The sequence shown here is derived from an EMBL/GenBank/DDBJ whole genome shotgun (WGS) entry which is preliminary data.</text>
</comment>
<keyword evidence="1" id="KW-0472">Membrane</keyword>
<evidence type="ECO:0000313" key="3">
    <source>
        <dbReference type="EMBL" id="CAI8013405.1"/>
    </source>
</evidence>
<keyword evidence="4" id="KW-1185">Reference proteome</keyword>
<organism evidence="3 4">
    <name type="scientific">Geodia barretti</name>
    <name type="common">Barrett's horny sponge</name>
    <dbReference type="NCBI Taxonomy" id="519541"/>
    <lineage>
        <taxon>Eukaryota</taxon>
        <taxon>Metazoa</taxon>
        <taxon>Porifera</taxon>
        <taxon>Demospongiae</taxon>
        <taxon>Heteroscleromorpha</taxon>
        <taxon>Tetractinellida</taxon>
        <taxon>Astrophorina</taxon>
        <taxon>Geodiidae</taxon>
        <taxon>Geodia</taxon>
    </lineage>
</organism>
<keyword evidence="2" id="KW-0732">Signal</keyword>
<dbReference type="SUPFAM" id="SSF48726">
    <property type="entry name" value="Immunoglobulin"/>
    <property type="match status" value="1"/>
</dbReference>
<feature type="signal peptide" evidence="2">
    <location>
        <begin position="1"/>
        <end position="33"/>
    </location>
</feature>
<reference evidence="3" key="1">
    <citation type="submission" date="2023-03" db="EMBL/GenBank/DDBJ databases">
        <authorList>
            <person name="Steffen K."/>
            <person name="Cardenas P."/>
        </authorList>
    </citation>
    <scope>NUCLEOTIDE SEQUENCE</scope>
</reference>
<keyword evidence="1" id="KW-1133">Transmembrane helix</keyword>
<protein>
    <recommendedName>
        <fullName evidence="5">Ig-like domain-containing protein</fullName>
    </recommendedName>
</protein>
<sequence length="275" mass="30554">MEKITPSSLTPTIVRTVLLFLWVATALVPRGAGTEVFLEEPQNTTVQESETALFRCSVVNLSTVWLVNGSDAGYTVFQMRGVIIVPEPNDHTRSQLKVAGHVYNNNTQVRCVAVQEYPELIWINSKTAVLIVQEAPDPTVERFTHTGLHSSLPTQAEDLSKASGHSSPPYKTVSTWKLHDSSMTPTHPRKTTDTEQGILKLFTTMVPVIFSLLIVVVFTLVILLISMKRRKVGGTKDGDIMLGPNPVYEYTKPIKLHKNELYEVSKPIQCQKNSA</sequence>
<dbReference type="Proteomes" id="UP001174909">
    <property type="component" value="Unassembled WGS sequence"/>
</dbReference>
<keyword evidence="1" id="KW-0812">Transmembrane</keyword>
<evidence type="ECO:0008006" key="5">
    <source>
        <dbReference type="Google" id="ProtNLM"/>
    </source>
</evidence>
<dbReference type="AlphaFoldDB" id="A0AA35WGE7"/>
<gene>
    <name evidence="3" type="ORF">GBAR_LOCUS8504</name>
</gene>
<dbReference type="InterPro" id="IPR036179">
    <property type="entry name" value="Ig-like_dom_sf"/>
</dbReference>
<evidence type="ECO:0000256" key="2">
    <source>
        <dbReference type="SAM" id="SignalP"/>
    </source>
</evidence>
<feature type="chain" id="PRO_5041229571" description="Ig-like domain-containing protein" evidence="2">
    <location>
        <begin position="34"/>
        <end position="275"/>
    </location>
</feature>